<dbReference type="PROSITE" id="PS01031">
    <property type="entry name" value="SHSP"/>
    <property type="match status" value="1"/>
</dbReference>
<evidence type="ECO:0000256" key="2">
    <source>
        <dbReference type="PROSITE-ProRule" id="PRU00285"/>
    </source>
</evidence>
<dbReference type="InterPro" id="IPR008978">
    <property type="entry name" value="HSP20-like_chaperone"/>
</dbReference>
<comment type="caution">
    <text evidence="5">The sequence shown here is derived from an EMBL/GenBank/DDBJ whole genome shotgun (WGS) entry which is preliminary data.</text>
</comment>
<evidence type="ECO:0000313" key="5">
    <source>
        <dbReference type="EMBL" id="OAO17679.1"/>
    </source>
</evidence>
<evidence type="ECO:0000259" key="4">
    <source>
        <dbReference type="PROSITE" id="PS01031"/>
    </source>
</evidence>
<dbReference type="OrthoDB" id="1431247at2759"/>
<gene>
    <name evidence="5" type="ORF">AV274_0622</name>
</gene>
<dbReference type="CDD" id="cd06464">
    <property type="entry name" value="ACD_sHsps-like"/>
    <property type="match status" value="1"/>
</dbReference>
<dbReference type="PANTHER" id="PTHR11527">
    <property type="entry name" value="HEAT-SHOCK PROTEIN 20 FAMILY MEMBER"/>
    <property type="match status" value="1"/>
</dbReference>
<keyword evidence="6" id="KW-1185">Reference proteome</keyword>
<dbReference type="Proteomes" id="UP000078348">
    <property type="component" value="Unassembled WGS sequence"/>
</dbReference>
<accession>A0A196SPD7</accession>
<proteinExistence type="inferred from homology"/>
<comment type="similarity">
    <text evidence="2 3">Belongs to the small heat shock protein (HSP20) family.</text>
</comment>
<evidence type="ECO:0000256" key="3">
    <source>
        <dbReference type="RuleBase" id="RU003616"/>
    </source>
</evidence>
<dbReference type="Gene3D" id="2.60.40.790">
    <property type="match status" value="2"/>
</dbReference>
<dbReference type="AlphaFoldDB" id="A0A196SPD7"/>
<feature type="domain" description="SHSP" evidence="4">
    <location>
        <begin position="69"/>
        <end position="184"/>
    </location>
</feature>
<name>A0A196SPD7_BLAHN</name>
<protein>
    <submittedName>
        <fullName evidence="5">Heat shock protein</fullName>
    </submittedName>
</protein>
<dbReference type="InterPro" id="IPR031107">
    <property type="entry name" value="Small_HSP"/>
</dbReference>
<evidence type="ECO:0000256" key="1">
    <source>
        <dbReference type="ARBA" id="ARBA00023016"/>
    </source>
</evidence>
<evidence type="ECO:0000313" key="6">
    <source>
        <dbReference type="Proteomes" id="UP000078348"/>
    </source>
</evidence>
<dbReference type="EMBL" id="LXWW01000022">
    <property type="protein sequence ID" value="OAO17679.1"/>
    <property type="molecule type" value="Genomic_DNA"/>
</dbReference>
<dbReference type="InterPro" id="IPR002068">
    <property type="entry name" value="A-crystallin/Hsp20_dom"/>
</dbReference>
<sequence length="184" mass="21155">MSFVFRDPFFDAFDDYLTNSMPCYCAIDNDDEKNSAVQKNPKVRRDVITPMSGFGRMDVHENENEYEVDVDIPGMSKEDIKVSSEENKLVDVDIPGMSKEDIKVSSEENKLVIEGERKSEKKEDDDKTKYHFVERHFGSFHREVCLPGNALMDKIEAKYEDGVLKVCVPKEKKVESSKKQITVN</sequence>
<dbReference type="Pfam" id="PF00011">
    <property type="entry name" value="HSP20"/>
    <property type="match status" value="1"/>
</dbReference>
<reference evidence="5 6" key="1">
    <citation type="submission" date="2016-05" db="EMBL/GenBank/DDBJ databases">
        <title>Nuclear genome of Blastocystis sp. subtype 1 NandII.</title>
        <authorList>
            <person name="Gentekaki E."/>
            <person name="Curtis B."/>
            <person name="Stairs C."/>
            <person name="Eme L."/>
            <person name="Herman E."/>
            <person name="Klimes V."/>
            <person name="Arias M.C."/>
            <person name="Elias M."/>
            <person name="Hilliou F."/>
            <person name="Klute M."/>
            <person name="Malik S.-B."/>
            <person name="Pightling A."/>
            <person name="Rachubinski R."/>
            <person name="Salas D."/>
            <person name="Schlacht A."/>
            <person name="Suga H."/>
            <person name="Archibald J."/>
            <person name="Ball S.G."/>
            <person name="Clark G."/>
            <person name="Dacks J."/>
            <person name="Van Der Giezen M."/>
            <person name="Tsaousis A."/>
            <person name="Roger A."/>
        </authorList>
    </citation>
    <scope>NUCLEOTIDE SEQUENCE [LARGE SCALE GENOMIC DNA]</scope>
    <source>
        <strain evidence="6">ATCC 50177 / NandII</strain>
    </source>
</reference>
<dbReference type="SUPFAM" id="SSF49764">
    <property type="entry name" value="HSP20-like chaperones"/>
    <property type="match status" value="2"/>
</dbReference>
<organism evidence="5 6">
    <name type="scientific">Blastocystis sp. subtype 1 (strain ATCC 50177 / NandII)</name>
    <dbReference type="NCBI Taxonomy" id="478820"/>
    <lineage>
        <taxon>Eukaryota</taxon>
        <taxon>Sar</taxon>
        <taxon>Stramenopiles</taxon>
        <taxon>Bigyra</taxon>
        <taxon>Opalozoa</taxon>
        <taxon>Opalinata</taxon>
        <taxon>Blastocystidae</taxon>
        <taxon>Blastocystis</taxon>
    </lineage>
</organism>
<keyword evidence="1 5" id="KW-0346">Stress response</keyword>
<dbReference type="STRING" id="478820.A0A196SPD7"/>